<evidence type="ECO:0000256" key="1">
    <source>
        <dbReference type="SAM" id="MobiDB-lite"/>
    </source>
</evidence>
<sequence length="244" mass="27301">MQSALDALRRQGKLREILDGDTTVFNTEEYPPFNFLNADGEVDGHSTQLLRATLEEAGLSATFRLLPWARAYTEARLRDNHCVYSTTRTEEREPHFTWIGPLATSHWAAFTLADSDLHLDSLDELEGLRVGSFREDAVGQFVEQQGLPVMVAAAEHENIARLEARLIDVWVTGEQTARHLAADADIALRRQFHFREVDLYLACHPSVSASFVARLRAALATRLDGEPPDLQHPSYPQPSAEPDA</sequence>
<evidence type="ECO:0000313" key="4">
    <source>
        <dbReference type="Proteomes" id="UP000814385"/>
    </source>
</evidence>
<gene>
    <name evidence="3" type="ORF">HOP52_18285</name>
</gene>
<feature type="domain" description="Solute-binding protein family 3/N-terminal" evidence="2">
    <location>
        <begin position="27"/>
        <end position="133"/>
    </location>
</feature>
<protein>
    <submittedName>
        <fullName evidence="3">Transporter substrate-binding domain-containing protein</fullName>
    </submittedName>
</protein>
<dbReference type="PANTHER" id="PTHR38834:SF3">
    <property type="entry name" value="SOLUTE-BINDING PROTEIN FAMILY 3_N-TERMINAL DOMAIN-CONTAINING PROTEIN"/>
    <property type="match status" value="1"/>
</dbReference>
<accession>A0ABS9PD54</accession>
<organism evidence="3 4">
    <name type="scientific">Billgrantia campisalis</name>
    <dbReference type="NCBI Taxonomy" id="74661"/>
    <lineage>
        <taxon>Bacteria</taxon>
        <taxon>Pseudomonadati</taxon>
        <taxon>Pseudomonadota</taxon>
        <taxon>Gammaproteobacteria</taxon>
        <taxon>Oceanospirillales</taxon>
        <taxon>Halomonadaceae</taxon>
        <taxon>Billgrantia</taxon>
    </lineage>
</organism>
<evidence type="ECO:0000313" key="3">
    <source>
        <dbReference type="EMBL" id="MCG6659701.1"/>
    </source>
</evidence>
<reference evidence="3 4" key="1">
    <citation type="submission" date="2020-05" db="EMBL/GenBank/DDBJ databases">
        <title>Comparative genomic analysis of denitrifying bacteria from Halomonas genus.</title>
        <authorList>
            <person name="Wang L."/>
            <person name="Shao Z."/>
        </authorList>
    </citation>
    <scope>NUCLEOTIDE SEQUENCE [LARGE SCALE GENOMIC DNA]</scope>
    <source>
        <strain evidence="3 4">A4</strain>
    </source>
</reference>
<dbReference type="SUPFAM" id="SSF53850">
    <property type="entry name" value="Periplasmic binding protein-like II"/>
    <property type="match status" value="1"/>
</dbReference>
<dbReference type="Pfam" id="PF00497">
    <property type="entry name" value="SBP_bac_3"/>
    <property type="match status" value="1"/>
</dbReference>
<keyword evidence="4" id="KW-1185">Reference proteome</keyword>
<dbReference type="InterPro" id="IPR001638">
    <property type="entry name" value="Solute-binding_3/MltF_N"/>
</dbReference>
<dbReference type="Proteomes" id="UP000814385">
    <property type="component" value="Unassembled WGS sequence"/>
</dbReference>
<name>A0ABS9PD54_9GAMM</name>
<proteinExistence type="predicted"/>
<comment type="caution">
    <text evidence="3">The sequence shown here is derived from an EMBL/GenBank/DDBJ whole genome shotgun (WGS) entry which is preliminary data.</text>
</comment>
<evidence type="ECO:0000259" key="2">
    <source>
        <dbReference type="Pfam" id="PF00497"/>
    </source>
</evidence>
<dbReference type="PANTHER" id="PTHR38834">
    <property type="entry name" value="PERIPLASMIC SUBSTRATE BINDING PROTEIN FAMILY 3"/>
    <property type="match status" value="1"/>
</dbReference>
<feature type="region of interest" description="Disordered" evidence="1">
    <location>
        <begin position="224"/>
        <end position="244"/>
    </location>
</feature>
<dbReference type="Gene3D" id="3.40.190.10">
    <property type="entry name" value="Periplasmic binding protein-like II"/>
    <property type="match status" value="2"/>
</dbReference>
<dbReference type="EMBL" id="JABFUC010000020">
    <property type="protein sequence ID" value="MCG6659701.1"/>
    <property type="molecule type" value="Genomic_DNA"/>
</dbReference>